<comment type="caution">
    <text evidence="8">The sequence shown here is derived from an EMBL/GenBank/DDBJ whole genome shotgun (WGS) entry which is preliminary data.</text>
</comment>
<dbReference type="Pfam" id="PF01652">
    <property type="entry name" value="IF4E"/>
    <property type="match status" value="1"/>
</dbReference>
<comment type="similarity">
    <text evidence="1 7">Belongs to the eukaryotic initiation factor 4E family.</text>
</comment>
<keyword evidence="3" id="KW-0810">Translation regulation</keyword>
<dbReference type="InterPro" id="IPR001040">
    <property type="entry name" value="TIF_eIF_4E"/>
</dbReference>
<keyword evidence="4 7" id="KW-0694">RNA-binding</keyword>
<dbReference type="InterPro" id="IPR036770">
    <property type="entry name" value="Ankyrin_rpt-contain_sf"/>
</dbReference>
<dbReference type="SUPFAM" id="SSF55418">
    <property type="entry name" value="eIF4e-like"/>
    <property type="match status" value="1"/>
</dbReference>
<dbReference type="PANTHER" id="PTHR11960">
    <property type="entry name" value="EUKARYOTIC TRANSLATION INITIATION FACTOR 4E RELATED"/>
    <property type="match status" value="1"/>
</dbReference>
<gene>
    <name evidence="8" type="ORF">QYM36_008975</name>
</gene>
<keyword evidence="5 7" id="KW-0648">Protein biosynthesis</keyword>
<accession>A0AA88LAW8</accession>
<evidence type="ECO:0000256" key="5">
    <source>
        <dbReference type="ARBA" id="ARBA00022917"/>
    </source>
</evidence>
<evidence type="ECO:0000313" key="8">
    <source>
        <dbReference type="EMBL" id="KAK2714600.1"/>
    </source>
</evidence>
<feature type="repeat" description="ANK" evidence="6">
    <location>
        <begin position="713"/>
        <end position="735"/>
    </location>
</feature>
<organism evidence="8 9">
    <name type="scientific">Artemia franciscana</name>
    <name type="common">Brine shrimp</name>
    <name type="synonym">Artemia sanfranciscana</name>
    <dbReference type="NCBI Taxonomy" id="6661"/>
    <lineage>
        <taxon>Eukaryota</taxon>
        <taxon>Metazoa</taxon>
        <taxon>Ecdysozoa</taxon>
        <taxon>Arthropoda</taxon>
        <taxon>Crustacea</taxon>
        <taxon>Branchiopoda</taxon>
        <taxon>Anostraca</taxon>
        <taxon>Artemiidae</taxon>
        <taxon>Artemia</taxon>
    </lineage>
</organism>
<dbReference type="PANTHER" id="PTHR11960:SF8">
    <property type="entry name" value="EUKARYOTIC TRANSLATION INITIATION FACTOR 4E1-RELATED"/>
    <property type="match status" value="1"/>
</dbReference>
<keyword evidence="9" id="KW-1185">Reference proteome</keyword>
<dbReference type="PROSITE" id="PS50297">
    <property type="entry name" value="ANK_REP_REGION"/>
    <property type="match status" value="3"/>
</dbReference>
<dbReference type="Gene3D" id="3.30.760.10">
    <property type="entry name" value="RNA Cap, Translation Initiation Factor Eif4e"/>
    <property type="match status" value="1"/>
</dbReference>
<dbReference type="GO" id="GO:0000340">
    <property type="term" value="F:RNA 7-methylguanosine cap binding"/>
    <property type="evidence" value="ECO:0007669"/>
    <property type="project" value="TreeGrafter"/>
</dbReference>
<dbReference type="EMBL" id="JAVRJZ010000013">
    <property type="protein sequence ID" value="KAK2714600.1"/>
    <property type="molecule type" value="Genomic_DNA"/>
</dbReference>
<dbReference type="GO" id="GO:0016281">
    <property type="term" value="C:eukaryotic translation initiation factor 4F complex"/>
    <property type="evidence" value="ECO:0007669"/>
    <property type="project" value="TreeGrafter"/>
</dbReference>
<dbReference type="GO" id="GO:0006417">
    <property type="term" value="P:regulation of translation"/>
    <property type="evidence" value="ECO:0007669"/>
    <property type="project" value="UniProtKB-KW"/>
</dbReference>
<feature type="repeat" description="ANK" evidence="6">
    <location>
        <begin position="747"/>
        <end position="779"/>
    </location>
</feature>
<evidence type="ECO:0000256" key="7">
    <source>
        <dbReference type="RuleBase" id="RU004374"/>
    </source>
</evidence>
<dbReference type="Gene3D" id="1.25.40.20">
    <property type="entry name" value="Ankyrin repeat-containing domain"/>
    <property type="match status" value="2"/>
</dbReference>
<sequence>MLRKNFCLLEAVREGDLKRTRKLINAKNSVESTNLVILACKHNRVNILEYLLSSNGKFLSDFSLGPRETTILPSDEDETCHNAFYYAIRSGSVELLDTLISKWPGNYFPTHLMELDEILSRAYEELKLKNVLLSEKMEIFVENKLIDLHFFFNSFEQDKNMKSNLNSIREKIDLLLQNVSVLRTEYCNGEEIDGKFLFIAKFIAQNIHILKRQLKYTYNRLPWEEMEFCLITFISSHIKHQEINLYCNVSLNRNKILNHLSHFAEKLKEEKDNLVSVNIEKLMKFPNLNREQVVTEIVSNSPQFGELYSDYQKIRDIHSLKKISDYIKLALSVYLNQREGKLIISRVLQVTGEHLKNTLESPKLSTTTSELILQSLPRNTRKVIVDLRNSLSHAYSLLKRIEIEENTNDIFFEGIQKDLTRIVGVITDILHNSKMRIIRELLDRISSCKSLDDLKEVSGMFSNVNLNEMTGENLKLMEHDELEKLVQELRNTIADKTNLEKRLFDKIDSIINLAKMKSTKTRTDSSRAIILLKRLFVNMNKILFDHTSVEELKSYANEILKNIPFQIESHNREKTPLLTGKCLRNHLAHYNDIIDLMSSDPLLTVIFIAKKLITDDKRKNNIRFSKSIKENPPKQKNKFDHNLTIITNQETMFLALKEGYLEHLKSCLRKGADINARSINSSTAMHFHAYGPGLAVIEFITGQKIGVNIKKLNGQSVLHIAAANGRENIVEFFLRETEVKFDDPDNNGRTALHLAAKNGHKGVVEALLSKNTNTDIIDNAGNSPLHYAVANNHIDVVMATLDPVSVHDDSNLDPELPMAHPLQNKWTFWYYKPSSDKSVQWEQNLHKVTDFDTVEGFWGLHNHIKPPSELKQGYDFNFFKKGIMPMWEDPSNIKGDKWVLTLDKGRRGPENDKKLWLELSRLSLILASYFTPILEVYFVFFENISKPPPDLL</sequence>
<evidence type="ECO:0000313" key="9">
    <source>
        <dbReference type="Proteomes" id="UP001187531"/>
    </source>
</evidence>
<dbReference type="SUPFAM" id="SSF48403">
    <property type="entry name" value="Ankyrin repeat"/>
    <property type="match status" value="1"/>
</dbReference>
<dbReference type="Pfam" id="PF12796">
    <property type="entry name" value="Ank_2"/>
    <property type="match status" value="2"/>
</dbReference>
<protein>
    <submittedName>
        <fullName evidence="8">Uncharacterized protein</fullName>
    </submittedName>
</protein>
<reference evidence="8" key="1">
    <citation type="submission" date="2023-07" db="EMBL/GenBank/DDBJ databases">
        <title>Chromosome-level genome assembly of Artemia franciscana.</title>
        <authorList>
            <person name="Jo E."/>
        </authorList>
    </citation>
    <scope>NUCLEOTIDE SEQUENCE</scope>
    <source>
        <tissue evidence="8">Whole body</tissue>
    </source>
</reference>
<dbReference type="AlphaFoldDB" id="A0AA88LAW8"/>
<dbReference type="SMART" id="SM00248">
    <property type="entry name" value="ANK"/>
    <property type="match status" value="7"/>
</dbReference>
<name>A0AA88LAW8_ARTSF</name>
<dbReference type="InterPro" id="IPR023398">
    <property type="entry name" value="TIF_eIF4e-like"/>
</dbReference>
<dbReference type="InterPro" id="IPR002110">
    <property type="entry name" value="Ankyrin_rpt"/>
</dbReference>
<evidence type="ECO:0000256" key="4">
    <source>
        <dbReference type="ARBA" id="ARBA00022884"/>
    </source>
</evidence>
<feature type="repeat" description="ANK" evidence="6">
    <location>
        <begin position="780"/>
        <end position="802"/>
    </location>
</feature>
<keyword evidence="6" id="KW-0040">ANK repeat</keyword>
<dbReference type="PROSITE" id="PS50088">
    <property type="entry name" value="ANK_REPEAT"/>
    <property type="match status" value="3"/>
</dbReference>
<evidence type="ECO:0000256" key="6">
    <source>
        <dbReference type="PROSITE-ProRule" id="PRU00023"/>
    </source>
</evidence>
<feature type="non-terminal residue" evidence="8">
    <location>
        <position position="1"/>
    </location>
</feature>
<dbReference type="Proteomes" id="UP001187531">
    <property type="component" value="Unassembled WGS sequence"/>
</dbReference>
<dbReference type="GO" id="GO:0003743">
    <property type="term" value="F:translation initiation factor activity"/>
    <property type="evidence" value="ECO:0007669"/>
    <property type="project" value="UniProtKB-KW"/>
</dbReference>
<keyword evidence="2 7" id="KW-0396">Initiation factor</keyword>
<evidence type="ECO:0000256" key="2">
    <source>
        <dbReference type="ARBA" id="ARBA00022540"/>
    </source>
</evidence>
<evidence type="ECO:0000256" key="1">
    <source>
        <dbReference type="ARBA" id="ARBA00009860"/>
    </source>
</evidence>
<proteinExistence type="inferred from homology"/>
<evidence type="ECO:0000256" key="3">
    <source>
        <dbReference type="ARBA" id="ARBA00022845"/>
    </source>
</evidence>